<gene>
    <name evidence="2" type="ORF">DCAF_LOCUS17930</name>
</gene>
<comment type="caution">
    <text evidence="2">The sequence shown here is derived from an EMBL/GenBank/DDBJ whole genome shotgun (WGS) entry which is preliminary data.</text>
</comment>
<dbReference type="EMBL" id="CAWUPB010001165">
    <property type="protein sequence ID" value="CAK7344753.1"/>
    <property type="molecule type" value="Genomic_DNA"/>
</dbReference>
<evidence type="ECO:0000313" key="3">
    <source>
        <dbReference type="Proteomes" id="UP001314170"/>
    </source>
</evidence>
<feature type="transmembrane region" description="Helical" evidence="1">
    <location>
        <begin position="96"/>
        <end position="113"/>
    </location>
</feature>
<keyword evidence="1" id="KW-0472">Membrane</keyword>
<feature type="transmembrane region" description="Helical" evidence="1">
    <location>
        <begin position="42"/>
        <end position="69"/>
    </location>
</feature>
<dbReference type="PANTHER" id="PTHR21493:SF9">
    <property type="entry name" value="GOLGI TRANSPORT PROTEIN 1-RELATED"/>
    <property type="match status" value="1"/>
</dbReference>
<dbReference type="InterPro" id="IPR045176">
    <property type="entry name" value="Got1"/>
</dbReference>
<name>A0AAV1S4F7_9ROSI</name>
<evidence type="ECO:0000313" key="2">
    <source>
        <dbReference type="EMBL" id="CAK7344753.1"/>
    </source>
</evidence>
<dbReference type="GO" id="GO:0006888">
    <property type="term" value="P:endoplasmic reticulum to Golgi vesicle-mediated transport"/>
    <property type="evidence" value="ECO:0007669"/>
    <property type="project" value="InterPro"/>
</dbReference>
<dbReference type="PANTHER" id="PTHR21493">
    <property type="entry name" value="CGI-141-RELATED/LIPASE CONTAINING PROTEIN"/>
    <property type="match status" value="1"/>
</dbReference>
<dbReference type="Proteomes" id="UP001314170">
    <property type="component" value="Unassembled WGS sequence"/>
</dbReference>
<dbReference type="AlphaFoldDB" id="A0AAV1S4F7"/>
<dbReference type="GO" id="GO:0005829">
    <property type="term" value="C:cytosol"/>
    <property type="evidence" value="ECO:0007669"/>
    <property type="project" value="GOC"/>
</dbReference>
<accession>A0AAV1S4F7</accession>
<evidence type="ECO:0000256" key="1">
    <source>
        <dbReference type="SAM" id="Phobius"/>
    </source>
</evidence>
<reference evidence="2 3" key="1">
    <citation type="submission" date="2024-01" db="EMBL/GenBank/DDBJ databases">
        <authorList>
            <person name="Waweru B."/>
        </authorList>
    </citation>
    <scope>NUCLEOTIDE SEQUENCE [LARGE SCALE GENOMIC DNA]</scope>
</reference>
<organism evidence="2 3">
    <name type="scientific">Dovyalis caffra</name>
    <dbReference type="NCBI Taxonomy" id="77055"/>
    <lineage>
        <taxon>Eukaryota</taxon>
        <taxon>Viridiplantae</taxon>
        <taxon>Streptophyta</taxon>
        <taxon>Embryophyta</taxon>
        <taxon>Tracheophyta</taxon>
        <taxon>Spermatophyta</taxon>
        <taxon>Magnoliopsida</taxon>
        <taxon>eudicotyledons</taxon>
        <taxon>Gunneridae</taxon>
        <taxon>Pentapetalae</taxon>
        <taxon>rosids</taxon>
        <taxon>fabids</taxon>
        <taxon>Malpighiales</taxon>
        <taxon>Salicaceae</taxon>
        <taxon>Flacourtieae</taxon>
        <taxon>Dovyalis</taxon>
    </lineage>
</organism>
<keyword evidence="3" id="KW-1185">Reference proteome</keyword>
<sequence>MYTMASFDMNNRKNPLRLRTESNCWIKVDYAIFHQTSKFQGFFFVVIGWPISGMIFEGYGLFMLFSGFWPTLSIFLQRVPVLGWILQLPFVRSLEFGNLVAGFDLIGGIWLLIRVHNTEMLNLYTIIFSRFKVHEDTVTVAEYMERENVPSCRVFELCSSEILVALVTQTKPFYLHYETLIRKFLDRSREDIERRKKEVLLYNMELANGGSSLSAQYVVGKLVGTNHYVLENVYGGLPTKSRSMRMRRSVKQECDGERDNGVLTGGWISRFIWTASPLFTTSISRKDHRAK</sequence>
<keyword evidence="1" id="KW-0812">Transmembrane</keyword>
<proteinExistence type="predicted"/>
<dbReference type="GO" id="GO:0042147">
    <property type="term" value="P:retrograde transport, endosome to Golgi"/>
    <property type="evidence" value="ECO:0007669"/>
    <property type="project" value="InterPro"/>
</dbReference>
<keyword evidence="1" id="KW-1133">Transmembrane helix</keyword>
<protein>
    <submittedName>
        <fullName evidence="2">Uncharacterized protein</fullName>
    </submittedName>
</protein>